<protein>
    <recommendedName>
        <fullName evidence="2">DH domain-containing protein</fullName>
    </recommendedName>
</protein>
<comment type="caution">
    <text evidence="3">The sequence shown here is derived from an EMBL/GenBank/DDBJ whole genome shotgun (WGS) entry which is preliminary data.</text>
</comment>
<accession>A0ABD2QE39</accession>
<dbReference type="EMBL" id="JBJKFK010000329">
    <property type="protein sequence ID" value="KAL3317805.1"/>
    <property type="molecule type" value="Genomic_DNA"/>
</dbReference>
<evidence type="ECO:0000313" key="3">
    <source>
        <dbReference type="EMBL" id="KAL3317805.1"/>
    </source>
</evidence>
<dbReference type="PROSITE" id="PS50010">
    <property type="entry name" value="DH_2"/>
    <property type="match status" value="1"/>
</dbReference>
<name>A0ABD2QE39_9PLAT</name>
<feature type="compositionally biased region" description="Polar residues" evidence="1">
    <location>
        <begin position="75"/>
        <end position="99"/>
    </location>
</feature>
<evidence type="ECO:0000313" key="4">
    <source>
        <dbReference type="Proteomes" id="UP001626550"/>
    </source>
</evidence>
<keyword evidence="4" id="KW-1185">Reference proteome</keyword>
<dbReference type="Proteomes" id="UP001626550">
    <property type="component" value="Unassembled WGS sequence"/>
</dbReference>
<sequence length="132" mass="14180">MDHLSQRAQLCISELIDTEAAYVTNIRQVVQSYTTVLSKAGTFAEKTLDKIFGNIVDLLHFHTCVPFPTINPTSKQGVTVRSRGGQSTMASGTRMSKQNGPKAVPKRIPFVPGTADPTLSAYIAGTVQVNSG</sequence>
<dbReference type="InterPro" id="IPR000219">
    <property type="entry name" value="DH_dom"/>
</dbReference>
<feature type="region of interest" description="Disordered" evidence="1">
    <location>
        <begin position="75"/>
        <end position="105"/>
    </location>
</feature>
<dbReference type="SUPFAM" id="SSF48065">
    <property type="entry name" value="DBL homology domain (DH-domain)"/>
    <property type="match status" value="1"/>
</dbReference>
<feature type="domain" description="DH" evidence="2">
    <location>
        <begin position="7"/>
        <end position="62"/>
    </location>
</feature>
<dbReference type="AlphaFoldDB" id="A0ABD2QE39"/>
<evidence type="ECO:0000259" key="2">
    <source>
        <dbReference type="PROSITE" id="PS50010"/>
    </source>
</evidence>
<dbReference type="Pfam" id="PF00621">
    <property type="entry name" value="RhoGEF"/>
    <property type="match status" value="1"/>
</dbReference>
<organism evidence="3 4">
    <name type="scientific">Cichlidogyrus casuarinus</name>
    <dbReference type="NCBI Taxonomy" id="1844966"/>
    <lineage>
        <taxon>Eukaryota</taxon>
        <taxon>Metazoa</taxon>
        <taxon>Spiralia</taxon>
        <taxon>Lophotrochozoa</taxon>
        <taxon>Platyhelminthes</taxon>
        <taxon>Monogenea</taxon>
        <taxon>Monopisthocotylea</taxon>
        <taxon>Dactylogyridea</taxon>
        <taxon>Ancyrocephalidae</taxon>
        <taxon>Cichlidogyrus</taxon>
    </lineage>
</organism>
<evidence type="ECO:0000256" key="1">
    <source>
        <dbReference type="SAM" id="MobiDB-lite"/>
    </source>
</evidence>
<reference evidence="3 4" key="1">
    <citation type="submission" date="2024-11" db="EMBL/GenBank/DDBJ databases">
        <title>Adaptive evolution of stress response genes in parasites aligns with host niche diversity.</title>
        <authorList>
            <person name="Hahn C."/>
            <person name="Resl P."/>
        </authorList>
    </citation>
    <scope>NUCLEOTIDE SEQUENCE [LARGE SCALE GENOMIC DNA]</scope>
    <source>
        <strain evidence="3">EGGRZ-B1_66</strain>
        <tissue evidence="3">Body</tissue>
    </source>
</reference>
<gene>
    <name evidence="3" type="ORF">Ciccas_003545</name>
</gene>
<dbReference type="Gene3D" id="1.20.900.10">
    <property type="entry name" value="Dbl homology (DH) domain"/>
    <property type="match status" value="1"/>
</dbReference>
<proteinExistence type="predicted"/>
<dbReference type="InterPro" id="IPR035899">
    <property type="entry name" value="DBL_dom_sf"/>
</dbReference>